<dbReference type="GO" id="GO:0005524">
    <property type="term" value="F:ATP binding"/>
    <property type="evidence" value="ECO:0007669"/>
    <property type="project" value="InterPro"/>
</dbReference>
<evidence type="ECO:0000313" key="6">
    <source>
        <dbReference type="EMBL" id="KAK2569450.1"/>
    </source>
</evidence>
<evidence type="ECO:0000256" key="1">
    <source>
        <dbReference type="ARBA" id="ARBA00022527"/>
    </source>
</evidence>
<organism evidence="6 7">
    <name type="scientific">Acropora cervicornis</name>
    <name type="common">Staghorn coral</name>
    <dbReference type="NCBI Taxonomy" id="6130"/>
    <lineage>
        <taxon>Eukaryota</taxon>
        <taxon>Metazoa</taxon>
        <taxon>Cnidaria</taxon>
        <taxon>Anthozoa</taxon>
        <taxon>Hexacorallia</taxon>
        <taxon>Scleractinia</taxon>
        <taxon>Astrocoeniina</taxon>
        <taxon>Acroporidae</taxon>
        <taxon>Acropora</taxon>
    </lineage>
</organism>
<evidence type="ECO:0000256" key="2">
    <source>
        <dbReference type="ARBA" id="ARBA00022679"/>
    </source>
</evidence>
<sequence>MEMFHTSLKPILLHSDSSSKHEEVNDFELSVSMESIIAKLKGNEPSPILIHGEPGCGLTTLLGICKKLVESSWLEKSEMLSFRVRRGCSVQSVWRFLSEIAKTKHDKDTASLLLQSSTKLCKKDEAAQKFIVSHFKLICVDDALADGGVVWSYLSKLFCDINMSLIAVSSQVKASDPETIQAEQSLMSVKLKGVGKESYKKLLVEQLPCWNFDDDKLSRIHSVLNGNPSSLKIFLNAVKEFNLPQDSVDCGFLVSSVNCNDQEEKQSVCNVIEFLFKRLTFQEKKVFYELCLLRELLPIIHVPEEVETLVRLGLVRKEVIAKDTGTNNGSLHALSVSSCFCINSSQIRSFIADNNGQSSAQIPKSFSVFNLWFALLSEKLCQLIMDAQRNAWPFVPEKWQYTSNVGEEEKHNVKELITAKNRVVPYLTEQDILEECLYHAVKENNYDTVAALVFVMDRFSYWQGSSHKTLELVDYLKTNSPVTPIAPQLLIRKARVMKNAGNLHGAEYVLDELLIKKNQVEEWVYKEKHDHQLVSAVCIQIKGDIQFNLGQWSKGAKFLLESLILFSTLPIPDTKGISSSLSILANCLDQMSIQDYLPLARSFGLTCSHPLLEAYVCSCEAATRSQYTPLFYARHKCQAGEFMLSYSDLIPDAVQKRGFLKIAAKAFRDSIEAHKELKSLSSREEFYVFVCAVYKLGITYQCTGTQGSIKKAGDIKEMSRVLYEHYCSFTETILLDKEITDLISCCLRYLHLKQFCDEEDHHARETLINTSGNLDNKDTKGEGGTKTPNSSPLETSDLLGMQPSEALGLADYENILKVHLGGYTVTDKLKEMWQHTERHDFASEVLNRTLVGLDKNSTDVDALTVDRNSDTKNCVSGSVSGTVNRSIATQDLKQDTASLPNERLLTPEVATIQSQFHGLNVGSSPRRVQGAIVWKFDFSCIEWMGQQTLAFVGEPLDLAKEKEGKQRDAFMVEFLNQEDPFAKYVAKRYKEAESLKQYQQDIICQMTARYYAMLFNQQLTETDSKVGHIEFLPVALLQLVNSNCYLSEVYNVERYMAGDFVKFTNNAKFVRNRGTLVSDLVLAFSHFTHQASNNELIIVDIQGWTPASNEIGCIFLTDPQIHSDVYRCYGTGNLRQEGIDTFWKEMHPECNHLCQKMHLTRPSQQLDNP</sequence>
<reference evidence="6" key="2">
    <citation type="journal article" date="2023" name="Science">
        <title>Genomic signatures of disease resistance in endangered staghorn corals.</title>
        <authorList>
            <person name="Vollmer S.V."/>
            <person name="Selwyn J.D."/>
            <person name="Despard B.A."/>
            <person name="Roesel C.L."/>
        </authorList>
    </citation>
    <scope>NUCLEOTIDE SEQUENCE</scope>
    <source>
        <strain evidence="6">K2</strain>
    </source>
</reference>
<evidence type="ECO:0000259" key="5">
    <source>
        <dbReference type="PROSITE" id="PS51158"/>
    </source>
</evidence>
<dbReference type="GO" id="GO:0045087">
    <property type="term" value="P:innate immune response"/>
    <property type="evidence" value="ECO:0007669"/>
    <property type="project" value="TreeGrafter"/>
</dbReference>
<dbReference type="Gene3D" id="3.30.200.20">
    <property type="entry name" value="Phosphorylase Kinase, domain 1"/>
    <property type="match status" value="1"/>
</dbReference>
<dbReference type="SMART" id="SM00811">
    <property type="entry name" value="Alpha_kinase"/>
    <property type="match status" value="1"/>
</dbReference>
<feature type="domain" description="Alpha-type protein kinase" evidence="5">
    <location>
        <begin position="935"/>
        <end position="1162"/>
    </location>
</feature>
<keyword evidence="1" id="KW-0723">Serine/threonine-protein kinase</keyword>
<feature type="region of interest" description="Disordered" evidence="4">
    <location>
        <begin position="767"/>
        <end position="798"/>
    </location>
</feature>
<dbReference type="InterPro" id="IPR043529">
    <property type="entry name" value="ALPK1"/>
</dbReference>
<comment type="caution">
    <text evidence="6">The sequence shown here is derived from an EMBL/GenBank/DDBJ whole genome shotgun (WGS) entry which is preliminary data.</text>
</comment>
<evidence type="ECO:0000256" key="4">
    <source>
        <dbReference type="SAM" id="MobiDB-lite"/>
    </source>
</evidence>
<keyword evidence="3 6" id="KW-0418">Kinase</keyword>
<protein>
    <submittedName>
        <fullName evidence="6">Alpha-protein kinase 1</fullName>
    </submittedName>
</protein>
<dbReference type="Pfam" id="PF02816">
    <property type="entry name" value="Alpha_kinase"/>
    <property type="match status" value="1"/>
</dbReference>
<reference evidence="6" key="1">
    <citation type="journal article" date="2023" name="G3 (Bethesda)">
        <title>Whole genome assembly and annotation of the endangered Caribbean coral Acropora cervicornis.</title>
        <authorList>
            <person name="Selwyn J.D."/>
            <person name="Vollmer S.V."/>
        </authorList>
    </citation>
    <scope>NUCLEOTIDE SEQUENCE</scope>
    <source>
        <strain evidence="6">K2</strain>
    </source>
</reference>
<dbReference type="SUPFAM" id="SSF56112">
    <property type="entry name" value="Protein kinase-like (PK-like)"/>
    <property type="match status" value="1"/>
</dbReference>
<dbReference type="EMBL" id="JARQWQ010000010">
    <property type="protein sequence ID" value="KAK2569450.1"/>
    <property type="molecule type" value="Genomic_DNA"/>
</dbReference>
<keyword evidence="2" id="KW-0808">Transferase</keyword>
<proteinExistence type="predicted"/>
<dbReference type="Gene3D" id="3.20.200.10">
    <property type="entry name" value="MHCK/EF2 kinase"/>
    <property type="match status" value="1"/>
</dbReference>
<accession>A0AAD9VD16</accession>
<dbReference type="GO" id="GO:0004674">
    <property type="term" value="F:protein serine/threonine kinase activity"/>
    <property type="evidence" value="ECO:0007669"/>
    <property type="project" value="UniProtKB-KW"/>
</dbReference>
<dbReference type="InterPro" id="IPR004166">
    <property type="entry name" value="a-kinase_dom"/>
</dbReference>
<dbReference type="InterPro" id="IPR011009">
    <property type="entry name" value="Kinase-like_dom_sf"/>
</dbReference>
<dbReference type="AlphaFoldDB" id="A0AAD9VD16"/>
<gene>
    <name evidence="6" type="ORF">P5673_006384</name>
</gene>
<dbReference type="PROSITE" id="PS51158">
    <property type="entry name" value="ALPHA_KINASE"/>
    <property type="match status" value="1"/>
</dbReference>
<dbReference type="SUPFAM" id="SSF52540">
    <property type="entry name" value="P-loop containing nucleoside triphosphate hydrolases"/>
    <property type="match status" value="1"/>
</dbReference>
<dbReference type="GO" id="GO:0048029">
    <property type="term" value="F:monosaccharide binding"/>
    <property type="evidence" value="ECO:0007669"/>
    <property type="project" value="TreeGrafter"/>
</dbReference>
<dbReference type="PANTHER" id="PTHR46747">
    <property type="entry name" value="ALPHA-PROTEIN KINASE 1"/>
    <property type="match status" value="1"/>
</dbReference>
<name>A0AAD9VD16_ACRCE</name>
<evidence type="ECO:0000256" key="3">
    <source>
        <dbReference type="ARBA" id="ARBA00022777"/>
    </source>
</evidence>
<keyword evidence="7" id="KW-1185">Reference proteome</keyword>
<dbReference type="Proteomes" id="UP001249851">
    <property type="component" value="Unassembled WGS sequence"/>
</dbReference>
<dbReference type="InterPro" id="IPR027417">
    <property type="entry name" value="P-loop_NTPase"/>
</dbReference>
<dbReference type="PANTHER" id="PTHR46747:SF1">
    <property type="entry name" value="ALPHA-PROTEIN KINASE 1"/>
    <property type="match status" value="1"/>
</dbReference>
<evidence type="ECO:0000313" key="7">
    <source>
        <dbReference type="Proteomes" id="UP001249851"/>
    </source>
</evidence>
<dbReference type="GO" id="GO:0005929">
    <property type="term" value="C:cilium"/>
    <property type="evidence" value="ECO:0007669"/>
    <property type="project" value="TreeGrafter"/>
</dbReference>
<dbReference type="GO" id="GO:0002753">
    <property type="term" value="P:cytoplasmic pattern recognition receptor signaling pathway"/>
    <property type="evidence" value="ECO:0007669"/>
    <property type="project" value="TreeGrafter"/>
</dbReference>